<keyword evidence="1" id="KW-0472">Membrane</keyword>
<dbReference type="Proteomes" id="UP000244978">
    <property type="component" value="Unassembled WGS sequence"/>
</dbReference>
<keyword evidence="3" id="KW-1185">Reference proteome</keyword>
<dbReference type="RefSeq" id="WP_108997426.1">
    <property type="nucleotide sequence ID" value="NZ_QEEX01000001.1"/>
</dbReference>
<gene>
    <name evidence="2" type="ORF">DF220_06220</name>
</gene>
<reference evidence="3" key="1">
    <citation type="submission" date="2018-04" db="EMBL/GenBank/DDBJ databases">
        <authorList>
            <person name="Liu S."/>
            <person name="Wang Z."/>
            <person name="Li J."/>
        </authorList>
    </citation>
    <scope>NUCLEOTIDE SEQUENCE [LARGE SCALE GENOMIC DNA]</scope>
    <source>
        <strain evidence="3">S1194</strain>
    </source>
</reference>
<protein>
    <recommendedName>
        <fullName evidence="4">Fimbrial assembly protein</fullName>
    </recommendedName>
</protein>
<evidence type="ECO:0000313" key="3">
    <source>
        <dbReference type="Proteomes" id="UP000244978"/>
    </source>
</evidence>
<organism evidence="2 3">
    <name type="scientific">Homoserinimonas hongtaonis</name>
    <dbReference type="NCBI Taxonomy" id="2079791"/>
    <lineage>
        <taxon>Bacteria</taxon>
        <taxon>Bacillati</taxon>
        <taxon>Actinomycetota</taxon>
        <taxon>Actinomycetes</taxon>
        <taxon>Micrococcales</taxon>
        <taxon>Microbacteriaceae</taxon>
        <taxon>Homoserinimonas</taxon>
    </lineage>
</organism>
<sequence length="234" mass="25009">MSARTKNDKGIVVGGEPRIDFLPPEIKQKKQARRTRRGLVALVIVVVALCVVVYGGVTTLAISRQIALADEQQRTLNLLKEQQEFALARQVADDVALTTSARLFGSANELLWQQYLAEIEARLPAGSVTSMVNIDAREALEAPPENPLLASTFATISITATTTAFSDVSALLDSLATIPGYAGASVGQVELNDGGGFEYSITLLVNDQALAKRFYVAEAVPAESSETVEGEEQS</sequence>
<evidence type="ECO:0000313" key="2">
    <source>
        <dbReference type="EMBL" id="PWB97471.1"/>
    </source>
</evidence>
<keyword evidence="1" id="KW-1133">Transmembrane helix</keyword>
<keyword evidence="1" id="KW-0812">Transmembrane</keyword>
<evidence type="ECO:0008006" key="4">
    <source>
        <dbReference type="Google" id="ProtNLM"/>
    </source>
</evidence>
<feature type="transmembrane region" description="Helical" evidence="1">
    <location>
        <begin position="39"/>
        <end position="62"/>
    </location>
</feature>
<evidence type="ECO:0000256" key="1">
    <source>
        <dbReference type="SAM" id="Phobius"/>
    </source>
</evidence>
<dbReference type="EMBL" id="QEEX01000001">
    <property type="protein sequence ID" value="PWB97471.1"/>
    <property type="molecule type" value="Genomic_DNA"/>
</dbReference>
<accession>A0A2U1T0S1</accession>
<dbReference type="AlphaFoldDB" id="A0A2U1T0S1"/>
<proteinExistence type="predicted"/>
<name>A0A2U1T0S1_9MICO</name>
<comment type="caution">
    <text evidence="2">The sequence shown here is derived from an EMBL/GenBank/DDBJ whole genome shotgun (WGS) entry which is preliminary data.</text>
</comment>